<evidence type="ECO:0000256" key="1">
    <source>
        <dbReference type="ARBA" id="ARBA00022679"/>
    </source>
</evidence>
<gene>
    <name evidence="4" type="ORF">LCGC14_2012040</name>
</gene>
<dbReference type="EMBL" id="LAZR01023084">
    <property type="protein sequence ID" value="KKL79712.1"/>
    <property type="molecule type" value="Genomic_DNA"/>
</dbReference>
<dbReference type="PANTHER" id="PTHR24421">
    <property type="entry name" value="NITRATE/NITRITE SENSOR PROTEIN NARX-RELATED"/>
    <property type="match status" value="1"/>
</dbReference>
<name>A0A0F9HX77_9ZZZZ</name>
<dbReference type="Gene3D" id="3.30.565.10">
    <property type="entry name" value="Histidine kinase-like ATPase, C-terminal domain"/>
    <property type="match status" value="1"/>
</dbReference>
<dbReference type="CDD" id="cd16917">
    <property type="entry name" value="HATPase_UhpB-NarQ-NarX-like"/>
    <property type="match status" value="1"/>
</dbReference>
<dbReference type="InterPro" id="IPR003594">
    <property type="entry name" value="HATPase_dom"/>
</dbReference>
<organism evidence="4">
    <name type="scientific">marine sediment metagenome</name>
    <dbReference type="NCBI Taxonomy" id="412755"/>
    <lineage>
        <taxon>unclassified sequences</taxon>
        <taxon>metagenomes</taxon>
        <taxon>ecological metagenomes</taxon>
    </lineage>
</organism>
<keyword evidence="2" id="KW-0418">Kinase</keyword>
<dbReference type="GO" id="GO:0000160">
    <property type="term" value="P:phosphorelay signal transduction system"/>
    <property type="evidence" value="ECO:0007669"/>
    <property type="project" value="UniProtKB-KW"/>
</dbReference>
<proteinExistence type="predicted"/>
<dbReference type="SUPFAM" id="SSF55874">
    <property type="entry name" value="ATPase domain of HSP90 chaperone/DNA topoisomerase II/histidine kinase"/>
    <property type="match status" value="1"/>
</dbReference>
<dbReference type="InterPro" id="IPR036890">
    <property type="entry name" value="HATPase_C_sf"/>
</dbReference>
<accession>A0A0F9HX77</accession>
<feature type="non-terminal residue" evidence="4">
    <location>
        <position position="1"/>
    </location>
</feature>
<evidence type="ECO:0000259" key="3">
    <source>
        <dbReference type="Pfam" id="PF02518"/>
    </source>
</evidence>
<dbReference type="GO" id="GO:0016301">
    <property type="term" value="F:kinase activity"/>
    <property type="evidence" value="ECO:0007669"/>
    <property type="project" value="UniProtKB-KW"/>
</dbReference>
<evidence type="ECO:0000313" key="4">
    <source>
        <dbReference type="EMBL" id="KKL79712.1"/>
    </source>
</evidence>
<comment type="caution">
    <text evidence="4">The sequence shown here is derived from an EMBL/GenBank/DDBJ whole genome shotgun (WGS) entry which is preliminary data.</text>
</comment>
<keyword evidence="1" id="KW-0808">Transferase</keyword>
<feature type="domain" description="Histidine kinase/HSP90-like ATPase" evidence="3">
    <location>
        <begin position="3"/>
        <end position="74"/>
    </location>
</feature>
<protein>
    <recommendedName>
        <fullName evidence="3">Histidine kinase/HSP90-like ATPase domain-containing protein</fullName>
    </recommendedName>
</protein>
<dbReference type="Pfam" id="PF02518">
    <property type="entry name" value="HATPase_c"/>
    <property type="match status" value="1"/>
</dbReference>
<dbReference type="AlphaFoldDB" id="A0A0F9HX77"/>
<dbReference type="InterPro" id="IPR050482">
    <property type="entry name" value="Sensor_HK_TwoCompSys"/>
</dbReference>
<reference evidence="4" key="1">
    <citation type="journal article" date="2015" name="Nature">
        <title>Complex archaea that bridge the gap between prokaryotes and eukaryotes.</title>
        <authorList>
            <person name="Spang A."/>
            <person name="Saw J.H."/>
            <person name="Jorgensen S.L."/>
            <person name="Zaremba-Niedzwiedzka K."/>
            <person name="Martijn J."/>
            <person name="Lind A.E."/>
            <person name="van Eijk R."/>
            <person name="Schleper C."/>
            <person name="Guy L."/>
            <person name="Ettema T.J."/>
        </authorList>
    </citation>
    <scope>NUCLEOTIDE SEQUENCE</scope>
</reference>
<evidence type="ECO:0000256" key="2">
    <source>
        <dbReference type="ARBA" id="ARBA00022777"/>
    </source>
</evidence>
<sequence>SASVEVNFGPEDVTLSITDNGLGFDLPELDGRLARLGKLGLLGMQERAQLLGAEFSIESRAGQGTTVRVRLPTDREKHSSEAG</sequence>